<dbReference type="PANTHER" id="PTHR43065:SF10">
    <property type="entry name" value="PEROXIDE STRESS-ACTIVATED HISTIDINE KINASE MAK3"/>
    <property type="match status" value="1"/>
</dbReference>
<evidence type="ECO:0000256" key="3">
    <source>
        <dbReference type="ARBA" id="ARBA00022553"/>
    </source>
</evidence>
<dbReference type="InterPro" id="IPR036097">
    <property type="entry name" value="HisK_dim/P_sf"/>
</dbReference>
<dbReference type="SMART" id="SM00387">
    <property type="entry name" value="HATPase_c"/>
    <property type="match status" value="1"/>
</dbReference>
<evidence type="ECO:0000256" key="2">
    <source>
        <dbReference type="ARBA" id="ARBA00012438"/>
    </source>
</evidence>
<evidence type="ECO:0000256" key="4">
    <source>
        <dbReference type="ARBA" id="ARBA00022679"/>
    </source>
</evidence>
<dbReference type="InterPro" id="IPR003594">
    <property type="entry name" value="HATPase_dom"/>
</dbReference>
<dbReference type="Pfam" id="PF08448">
    <property type="entry name" value="PAS_4"/>
    <property type="match status" value="1"/>
</dbReference>
<dbReference type="InterPro" id="IPR000014">
    <property type="entry name" value="PAS"/>
</dbReference>
<dbReference type="Pfam" id="PF02518">
    <property type="entry name" value="HATPase_c"/>
    <property type="match status" value="1"/>
</dbReference>
<dbReference type="SMART" id="SM00388">
    <property type="entry name" value="HisKA"/>
    <property type="match status" value="1"/>
</dbReference>
<dbReference type="InterPro" id="IPR001610">
    <property type="entry name" value="PAC"/>
</dbReference>
<protein>
    <recommendedName>
        <fullName evidence="2">histidine kinase</fullName>
        <ecNumber evidence="2">2.7.13.3</ecNumber>
    </recommendedName>
</protein>
<dbReference type="Gene3D" id="3.30.450.20">
    <property type="entry name" value="PAS domain"/>
    <property type="match status" value="1"/>
</dbReference>
<keyword evidence="8" id="KW-0902">Two-component regulatory system</keyword>
<dbReference type="FunFam" id="3.30.565.10:FF:000042">
    <property type="entry name" value="Two-component sensor histidine kinase KdpD"/>
    <property type="match status" value="1"/>
</dbReference>
<dbReference type="InterPro" id="IPR036890">
    <property type="entry name" value="HATPase_C_sf"/>
</dbReference>
<dbReference type="EC" id="2.7.13.3" evidence="2"/>
<sequence length="485" mass="53306">MANSFSVPAKASPILGIATLLFAVAIFIVDTFTPFDMAIAVLYVVVVLMAANLFDRTGLLLVAFACMALTITSYFLSHSLHVDTALVRFLVSLTAIIITSILVLANQTATKTLREKAELLDLTHDSVLVRHMSDDIITYWNRGAEELYGWPSEEAIGKPSHELLRTVFPEPIETINAEIVRSGRWEGDLVHRKRDGSQVTVSSRWSLLRNERGQPMSVLETNTDITERMQAEEAMNQVQAQLAHVTRVATLGELTASIAHEVNQPLAAVVTNGEASLRWINRDVPDMEEARSAIARMISEAKRASEVIAKTRAMSRKTKPEKVGVDIKDLVDEIALLIQRELINHRVLLRLDIPQSVPAVAGDRIQLQQVIMNLLMNGVQAMTTVTGRERELVVGAHNHEADQVLVSVRDTGVGFTPDDETRLFQAFYTTKNEGMGMGLSISRTIIEAHGGRIWASRNPDAGVTFQFMLPAMPSSEVAAPAAKAG</sequence>
<dbReference type="CDD" id="cd00082">
    <property type="entry name" value="HisKA"/>
    <property type="match status" value="1"/>
</dbReference>
<dbReference type="SUPFAM" id="SSF55785">
    <property type="entry name" value="PYP-like sensor domain (PAS domain)"/>
    <property type="match status" value="1"/>
</dbReference>
<dbReference type="CDD" id="cd00130">
    <property type="entry name" value="PAS"/>
    <property type="match status" value="1"/>
</dbReference>
<comment type="catalytic activity">
    <reaction evidence="1">
        <text>ATP + protein L-histidine = ADP + protein N-phospho-L-histidine.</text>
        <dbReference type="EC" id="2.7.13.3"/>
    </reaction>
</comment>
<dbReference type="InterPro" id="IPR005467">
    <property type="entry name" value="His_kinase_dom"/>
</dbReference>
<dbReference type="STRING" id="1235591.CAK95_15425"/>
<dbReference type="PRINTS" id="PR00344">
    <property type="entry name" value="BCTRLSENSOR"/>
</dbReference>
<dbReference type="GO" id="GO:0042802">
    <property type="term" value="F:identical protein binding"/>
    <property type="evidence" value="ECO:0007669"/>
    <property type="project" value="UniProtKB-ARBA"/>
</dbReference>
<dbReference type="InterPro" id="IPR004358">
    <property type="entry name" value="Sig_transdc_His_kin-like_C"/>
</dbReference>
<dbReference type="GO" id="GO:0000155">
    <property type="term" value="F:phosphorelay sensor kinase activity"/>
    <property type="evidence" value="ECO:0007669"/>
    <property type="project" value="InterPro"/>
</dbReference>
<dbReference type="RefSeq" id="WP_086088705.1">
    <property type="nucleotide sequence ID" value="NZ_CP021112.1"/>
</dbReference>
<reference evidence="9 10" key="1">
    <citation type="submission" date="2017-05" db="EMBL/GenBank/DDBJ databases">
        <title>Full genome sequence of Pseudorhodoplanes sinuspersici.</title>
        <authorList>
            <person name="Dastgheib S.M.M."/>
            <person name="Shavandi M."/>
            <person name="Tirandaz H."/>
        </authorList>
    </citation>
    <scope>NUCLEOTIDE SEQUENCE [LARGE SCALE GENOMIC DNA]</scope>
    <source>
        <strain evidence="9 10">RIPI110</strain>
    </source>
</reference>
<name>A0A1W6ZSB4_9HYPH</name>
<dbReference type="PANTHER" id="PTHR43065">
    <property type="entry name" value="SENSOR HISTIDINE KINASE"/>
    <property type="match status" value="1"/>
</dbReference>
<dbReference type="Proteomes" id="UP000194137">
    <property type="component" value="Chromosome"/>
</dbReference>
<keyword evidence="6 9" id="KW-0418">Kinase</keyword>
<dbReference type="KEGG" id="psin:CAK95_15425"/>
<dbReference type="InterPro" id="IPR003661">
    <property type="entry name" value="HisK_dim/P_dom"/>
</dbReference>
<proteinExistence type="predicted"/>
<dbReference type="PROSITE" id="PS50113">
    <property type="entry name" value="PAC"/>
    <property type="match status" value="1"/>
</dbReference>
<dbReference type="PROSITE" id="PS50112">
    <property type="entry name" value="PAS"/>
    <property type="match status" value="1"/>
</dbReference>
<evidence type="ECO:0000256" key="1">
    <source>
        <dbReference type="ARBA" id="ARBA00000085"/>
    </source>
</evidence>
<dbReference type="PROSITE" id="PS50109">
    <property type="entry name" value="HIS_KIN"/>
    <property type="match status" value="1"/>
</dbReference>
<dbReference type="Gene3D" id="3.30.565.10">
    <property type="entry name" value="Histidine kinase-like ATPase, C-terminal domain"/>
    <property type="match status" value="1"/>
</dbReference>
<evidence type="ECO:0000313" key="10">
    <source>
        <dbReference type="Proteomes" id="UP000194137"/>
    </source>
</evidence>
<keyword evidence="5" id="KW-0547">Nucleotide-binding</keyword>
<dbReference type="OrthoDB" id="226486at2"/>
<keyword evidence="3" id="KW-0597">Phosphoprotein</keyword>
<organism evidence="9 10">
    <name type="scientific">Pseudorhodoplanes sinuspersici</name>
    <dbReference type="NCBI Taxonomy" id="1235591"/>
    <lineage>
        <taxon>Bacteria</taxon>
        <taxon>Pseudomonadati</taxon>
        <taxon>Pseudomonadota</taxon>
        <taxon>Alphaproteobacteria</taxon>
        <taxon>Hyphomicrobiales</taxon>
        <taxon>Pseudorhodoplanes</taxon>
    </lineage>
</organism>
<dbReference type="EMBL" id="CP021112">
    <property type="protein sequence ID" value="ARQ00309.1"/>
    <property type="molecule type" value="Genomic_DNA"/>
</dbReference>
<evidence type="ECO:0000256" key="5">
    <source>
        <dbReference type="ARBA" id="ARBA00022741"/>
    </source>
</evidence>
<dbReference type="Pfam" id="PF00512">
    <property type="entry name" value="HisKA"/>
    <property type="match status" value="1"/>
</dbReference>
<evidence type="ECO:0000313" key="9">
    <source>
        <dbReference type="EMBL" id="ARQ00309.1"/>
    </source>
</evidence>
<dbReference type="SUPFAM" id="SSF47384">
    <property type="entry name" value="Homodimeric domain of signal transducing histidine kinase"/>
    <property type="match status" value="1"/>
</dbReference>
<keyword evidence="4" id="KW-0808">Transferase</keyword>
<dbReference type="GO" id="GO:0005524">
    <property type="term" value="F:ATP binding"/>
    <property type="evidence" value="ECO:0007669"/>
    <property type="project" value="UniProtKB-KW"/>
</dbReference>
<evidence type="ECO:0000256" key="6">
    <source>
        <dbReference type="ARBA" id="ARBA00022777"/>
    </source>
</evidence>
<keyword evidence="10" id="KW-1185">Reference proteome</keyword>
<dbReference type="AlphaFoldDB" id="A0A1W6ZSB4"/>
<dbReference type="InterPro" id="IPR035965">
    <property type="entry name" value="PAS-like_dom_sf"/>
</dbReference>
<evidence type="ECO:0000256" key="8">
    <source>
        <dbReference type="ARBA" id="ARBA00023012"/>
    </source>
</evidence>
<dbReference type="Gene3D" id="1.10.287.130">
    <property type="match status" value="1"/>
</dbReference>
<accession>A0A1W6ZSB4</accession>
<dbReference type="SUPFAM" id="SSF55874">
    <property type="entry name" value="ATPase domain of HSP90 chaperone/DNA topoisomerase II/histidine kinase"/>
    <property type="match status" value="1"/>
</dbReference>
<gene>
    <name evidence="9" type="ORF">CAK95_15425</name>
</gene>
<dbReference type="SMART" id="SM00086">
    <property type="entry name" value="PAC"/>
    <property type="match status" value="1"/>
</dbReference>
<dbReference type="NCBIfam" id="TIGR00229">
    <property type="entry name" value="sensory_box"/>
    <property type="match status" value="1"/>
</dbReference>
<dbReference type="InterPro" id="IPR000700">
    <property type="entry name" value="PAS-assoc_C"/>
</dbReference>
<evidence type="ECO:0000256" key="7">
    <source>
        <dbReference type="ARBA" id="ARBA00022840"/>
    </source>
</evidence>
<dbReference type="SMART" id="SM00091">
    <property type="entry name" value="PAS"/>
    <property type="match status" value="1"/>
</dbReference>
<keyword evidence="7" id="KW-0067">ATP-binding</keyword>
<dbReference type="InterPro" id="IPR013656">
    <property type="entry name" value="PAS_4"/>
</dbReference>